<dbReference type="InterPro" id="IPR006426">
    <property type="entry name" value="Asn_synth_AEB"/>
</dbReference>
<dbReference type="SUPFAM" id="SSF52402">
    <property type="entry name" value="Adenine nucleotide alpha hydrolases-like"/>
    <property type="match status" value="1"/>
</dbReference>
<dbReference type="PIRSF" id="PIRSF001589">
    <property type="entry name" value="Asn_synthetase_glu-h"/>
    <property type="match status" value="1"/>
</dbReference>
<evidence type="ECO:0000256" key="3">
    <source>
        <dbReference type="ARBA" id="ARBA00012737"/>
    </source>
</evidence>
<evidence type="ECO:0000256" key="5">
    <source>
        <dbReference type="ARBA" id="ARBA00022840"/>
    </source>
</evidence>
<evidence type="ECO:0000313" key="10">
    <source>
        <dbReference type="Proteomes" id="UP001171916"/>
    </source>
</evidence>
<feature type="domain" description="Glutamine amidotransferase type-2" evidence="8">
    <location>
        <begin position="2"/>
        <end position="210"/>
    </location>
</feature>
<dbReference type="PROSITE" id="PS51278">
    <property type="entry name" value="GATASE_TYPE_2"/>
    <property type="match status" value="1"/>
</dbReference>
<comment type="pathway">
    <text evidence="1">Amino-acid biosynthesis; L-asparagine biosynthesis; L-asparagine from L-aspartate (L-Gln route): step 1/1.</text>
</comment>
<evidence type="ECO:0000256" key="2">
    <source>
        <dbReference type="ARBA" id="ARBA00005752"/>
    </source>
</evidence>
<keyword evidence="5" id="KW-0067">ATP-binding</keyword>
<sequence length="565" mass="65612">MCGIAGIIGDNQSKEHLEKMLRIQSHRGPDFTGRFFDGEKVAIGHNRLSIIDLREVSNQPFYSDDKRFILVFNGEIYNYLELKQELEKDFHFHTTSDTEVLLKAYQKWGKDCLSRFNGMFSFAIWDTLKQKLFAARDRFGVKPFYYYQKGEKLIFSSEIPALFETNIKKSPSEKVWASFFAKGTYGFPNETFWKEIHQLPGGHYLEFENGNLNVTKWYSFVDRVNELIGTSKENEEEYIDSLLRDSIRLRFRADVPVGFNLSGGLDSSTLLGLVSHEYPNTDSIQAFTFYTGDDRYDELPWVNQMISRTSFPLNKCLLTAEEIPELTSEMSAIQLEPFGGIPTLAYAKVFKEARLKGVIVLLDGQGADESWAGYDYYFNHSDSLVQGVKSSPVKPDTLAPQFRNFTDRQSFDLPFEDKLLNLQYRDLFYTKIPRALRFNDRVSMASSTELREPFLDYRLVEYAFSRPESFKRKGGVQKYILRQVANKYLGDSITLAPKRPLQTPQREWLGSELKDWAGDRISELAHNSAWFEKGKMMQYWDNYLKGDNNNSFYIWQWINAAEILK</sequence>
<dbReference type="EMBL" id="JAUEPH010000004">
    <property type="protein sequence ID" value="MDN3204742.1"/>
    <property type="molecule type" value="Genomic_DNA"/>
</dbReference>
<evidence type="ECO:0000256" key="6">
    <source>
        <dbReference type="ARBA" id="ARBA00022962"/>
    </source>
</evidence>
<dbReference type="Proteomes" id="UP001171916">
    <property type="component" value="Unassembled WGS sequence"/>
</dbReference>
<dbReference type="GO" id="GO:0004066">
    <property type="term" value="F:asparagine synthase (glutamine-hydrolyzing) activity"/>
    <property type="evidence" value="ECO:0007669"/>
    <property type="project" value="UniProtKB-EC"/>
</dbReference>
<dbReference type="NCBIfam" id="TIGR01536">
    <property type="entry name" value="asn_synth_AEB"/>
    <property type="match status" value="1"/>
</dbReference>
<gene>
    <name evidence="9" type="primary">asnB</name>
    <name evidence="9" type="ORF">QVH07_11310</name>
</gene>
<evidence type="ECO:0000256" key="4">
    <source>
        <dbReference type="ARBA" id="ARBA00022741"/>
    </source>
</evidence>
<dbReference type="InterPro" id="IPR017932">
    <property type="entry name" value="GATase_2_dom"/>
</dbReference>
<dbReference type="PANTHER" id="PTHR43284:SF1">
    <property type="entry name" value="ASPARAGINE SYNTHETASE"/>
    <property type="match status" value="1"/>
</dbReference>
<organism evidence="9 10">
    <name type="scientific">Algoriphagus sediminis</name>
    <dbReference type="NCBI Taxonomy" id="3057113"/>
    <lineage>
        <taxon>Bacteria</taxon>
        <taxon>Pseudomonadati</taxon>
        <taxon>Bacteroidota</taxon>
        <taxon>Cytophagia</taxon>
        <taxon>Cytophagales</taxon>
        <taxon>Cyclobacteriaceae</taxon>
        <taxon>Algoriphagus</taxon>
    </lineage>
</organism>
<dbReference type="EC" id="6.3.5.4" evidence="3"/>
<dbReference type="InterPro" id="IPR051786">
    <property type="entry name" value="ASN_synthetase/amidase"/>
</dbReference>
<proteinExistence type="inferred from homology"/>
<comment type="similarity">
    <text evidence="2">Belongs to the asparagine synthetase family.</text>
</comment>
<keyword evidence="10" id="KW-1185">Reference proteome</keyword>
<dbReference type="CDD" id="cd00712">
    <property type="entry name" value="AsnB"/>
    <property type="match status" value="1"/>
</dbReference>
<keyword evidence="6" id="KW-0315">Glutamine amidotransferase</keyword>
<dbReference type="Pfam" id="PF13537">
    <property type="entry name" value="GATase_7"/>
    <property type="match status" value="1"/>
</dbReference>
<evidence type="ECO:0000256" key="1">
    <source>
        <dbReference type="ARBA" id="ARBA00005187"/>
    </source>
</evidence>
<dbReference type="InterPro" id="IPR014729">
    <property type="entry name" value="Rossmann-like_a/b/a_fold"/>
</dbReference>
<dbReference type="Gene3D" id="3.40.50.620">
    <property type="entry name" value="HUPs"/>
    <property type="match status" value="1"/>
</dbReference>
<evidence type="ECO:0000259" key="8">
    <source>
        <dbReference type="PROSITE" id="PS51278"/>
    </source>
</evidence>
<dbReference type="Gene3D" id="3.60.20.10">
    <property type="entry name" value="Glutamine Phosphoribosylpyrophosphate, subunit 1, domain 1"/>
    <property type="match status" value="1"/>
</dbReference>
<dbReference type="InterPro" id="IPR001962">
    <property type="entry name" value="Asn_synthase"/>
</dbReference>
<evidence type="ECO:0000313" key="9">
    <source>
        <dbReference type="EMBL" id="MDN3204742.1"/>
    </source>
</evidence>
<dbReference type="InterPro" id="IPR033738">
    <property type="entry name" value="AsnB_N"/>
</dbReference>
<comment type="caution">
    <text evidence="9">The sequence shown here is derived from an EMBL/GenBank/DDBJ whole genome shotgun (WGS) entry which is preliminary data.</text>
</comment>
<reference evidence="9" key="1">
    <citation type="submission" date="2023-06" db="EMBL/GenBank/DDBJ databases">
        <title>Robiginitalea aurantiacus sp. nov. and Algoriphagus sediminis sp. nov., isolated from coastal sediment.</title>
        <authorList>
            <person name="Zhou Z.Y."/>
            <person name="An J."/>
            <person name="Jia Y.W."/>
            <person name="Du Z.J."/>
        </authorList>
    </citation>
    <scope>NUCLEOTIDE SEQUENCE</scope>
    <source>
        <strain evidence="9">C2-7</strain>
    </source>
</reference>
<keyword evidence="9" id="KW-0436">Ligase</keyword>
<dbReference type="InterPro" id="IPR029055">
    <property type="entry name" value="Ntn_hydrolases_N"/>
</dbReference>
<keyword evidence="4" id="KW-0547">Nucleotide-binding</keyword>
<dbReference type="RefSeq" id="WP_290000452.1">
    <property type="nucleotide sequence ID" value="NZ_JAUEPH010000004.1"/>
</dbReference>
<dbReference type="SUPFAM" id="SSF56235">
    <property type="entry name" value="N-terminal nucleophile aminohydrolases (Ntn hydrolases)"/>
    <property type="match status" value="1"/>
</dbReference>
<dbReference type="PANTHER" id="PTHR43284">
    <property type="entry name" value="ASPARAGINE SYNTHETASE (GLUTAMINE-HYDROLYZING)"/>
    <property type="match status" value="1"/>
</dbReference>
<dbReference type="CDD" id="cd01991">
    <property type="entry name" value="Asn_synthase_B_C"/>
    <property type="match status" value="1"/>
</dbReference>
<accession>A0ABT7YDY3</accession>
<comment type="catalytic activity">
    <reaction evidence="7">
        <text>L-aspartate + L-glutamine + ATP + H2O = L-asparagine + L-glutamate + AMP + diphosphate + H(+)</text>
        <dbReference type="Rhea" id="RHEA:12228"/>
        <dbReference type="ChEBI" id="CHEBI:15377"/>
        <dbReference type="ChEBI" id="CHEBI:15378"/>
        <dbReference type="ChEBI" id="CHEBI:29985"/>
        <dbReference type="ChEBI" id="CHEBI:29991"/>
        <dbReference type="ChEBI" id="CHEBI:30616"/>
        <dbReference type="ChEBI" id="CHEBI:33019"/>
        <dbReference type="ChEBI" id="CHEBI:58048"/>
        <dbReference type="ChEBI" id="CHEBI:58359"/>
        <dbReference type="ChEBI" id="CHEBI:456215"/>
        <dbReference type="EC" id="6.3.5.4"/>
    </reaction>
</comment>
<evidence type="ECO:0000256" key="7">
    <source>
        <dbReference type="ARBA" id="ARBA00048741"/>
    </source>
</evidence>
<protein>
    <recommendedName>
        <fullName evidence="3">asparagine synthase (glutamine-hydrolyzing)</fullName>
        <ecNumber evidence="3">6.3.5.4</ecNumber>
    </recommendedName>
</protein>
<name>A0ABT7YDY3_9BACT</name>
<dbReference type="Pfam" id="PF00733">
    <property type="entry name" value="Asn_synthase"/>
    <property type="match status" value="1"/>
</dbReference>